<organism evidence="1 2">
    <name type="scientific">Pseudooceanicola sediminis</name>
    <dbReference type="NCBI Taxonomy" id="2211117"/>
    <lineage>
        <taxon>Bacteria</taxon>
        <taxon>Pseudomonadati</taxon>
        <taxon>Pseudomonadota</taxon>
        <taxon>Alphaproteobacteria</taxon>
        <taxon>Rhodobacterales</taxon>
        <taxon>Paracoccaceae</taxon>
        <taxon>Pseudooceanicola</taxon>
    </lineage>
</organism>
<keyword evidence="2" id="KW-1185">Reference proteome</keyword>
<dbReference type="Proteomes" id="UP000265848">
    <property type="component" value="Unassembled WGS sequence"/>
</dbReference>
<dbReference type="OrthoDB" id="3218408at2"/>
<dbReference type="AlphaFoldDB" id="A0A399J6F5"/>
<dbReference type="Gene3D" id="1.10.357.10">
    <property type="entry name" value="Tetracycline Repressor, domain 2"/>
    <property type="match status" value="1"/>
</dbReference>
<evidence type="ECO:0000313" key="2">
    <source>
        <dbReference type="Proteomes" id="UP000265848"/>
    </source>
</evidence>
<proteinExistence type="predicted"/>
<dbReference type="InterPro" id="IPR009057">
    <property type="entry name" value="Homeodomain-like_sf"/>
</dbReference>
<protein>
    <submittedName>
        <fullName evidence="1">TetR/AcrR family transcriptional regulator</fullName>
    </submittedName>
</protein>
<dbReference type="EMBL" id="QWJJ01000002">
    <property type="protein sequence ID" value="RII40127.1"/>
    <property type="molecule type" value="Genomic_DNA"/>
</dbReference>
<gene>
    <name evidence="1" type="ORF">DL237_02015</name>
</gene>
<evidence type="ECO:0000313" key="1">
    <source>
        <dbReference type="EMBL" id="RII40127.1"/>
    </source>
</evidence>
<reference evidence="1 2" key="1">
    <citation type="submission" date="2018-08" db="EMBL/GenBank/DDBJ databases">
        <title>Pseudooceanicola sediminis CY03 in the family Rhodobacteracea.</title>
        <authorList>
            <person name="Zhang Y.-J."/>
        </authorList>
    </citation>
    <scope>NUCLEOTIDE SEQUENCE [LARGE SCALE GENOMIC DNA]</scope>
    <source>
        <strain evidence="1 2">CY03</strain>
    </source>
</reference>
<accession>A0A399J6F5</accession>
<comment type="caution">
    <text evidence="1">The sequence shown here is derived from an EMBL/GenBank/DDBJ whole genome shotgun (WGS) entry which is preliminary data.</text>
</comment>
<name>A0A399J6F5_9RHOB</name>
<sequence>MSRKNRLSPDDWLRAGLDALSTLGPEALKAEPLARALDTTKGSFYWHFPDVPAFRQALLKFWGEESQAAPAAPDDKRAAVAQLHALVRNGFSDDPLAEAAMRAWARTDATAKATLEDIDARRLTHLEDVLKQIGVTNPDIARLLYAARIGMGELGPADEKRNHEALDTLVDLVLALR</sequence>
<dbReference type="SUPFAM" id="SSF46689">
    <property type="entry name" value="Homeodomain-like"/>
    <property type="match status" value="1"/>
</dbReference>
<dbReference type="RefSeq" id="WP_119397367.1">
    <property type="nucleotide sequence ID" value="NZ_QWJJ01000002.1"/>
</dbReference>